<dbReference type="EMBL" id="GEEE01001110">
    <property type="protein sequence ID" value="JAP62115.1"/>
    <property type="molecule type" value="Transcribed_RNA"/>
</dbReference>
<proteinExistence type="predicted"/>
<dbReference type="EMBL" id="GEEE01012530">
    <property type="protein sequence ID" value="JAP50695.1"/>
    <property type="molecule type" value="Transcribed_RNA"/>
</dbReference>
<reference evidence="1" key="1">
    <citation type="submission" date="2016-01" db="EMBL/GenBank/DDBJ databases">
        <title>Reference transcriptome for the parasite Schistocephalus solidus: insights into the molecular evolution of parasitism.</title>
        <authorList>
            <person name="Hebert F.O."/>
            <person name="Grambauer S."/>
            <person name="Barber I."/>
            <person name="Landry C.R."/>
            <person name="Aubin-Horth N."/>
        </authorList>
    </citation>
    <scope>NUCLEOTIDE SEQUENCE</scope>
</reference>
<sequence length="113" mass="13159">MLDDDIKQLIKDPSNKTALQNNFRRLRTSSKKWLLSFDVQNRAAIHLRLTPCEYCKLVRVLIYLSTKTSSVKSTALTSDLVLNMHTCVATMARKGQNIFRESETWYYKSRKKS</sequence>
<accession>A0A0V0J940</accession>
<evidence type="ECO:0000313" key="1">
    <source>
        <dbReference type="EMBL" id="JAP62115.1"/>
    </source>
</evidence>
<protein>
    <submittedName>
        <fullName evidence="1">Uncharacterized protein</fullName>
    </submittedName>
</protein>
<dbReference type="AlphaFoldDB" id="A0A0V0J940"/>
<organism evidence="1">
    <name type="scientific">Schistocephalus solidus</name>
    <name type="common">Tapeworm</name>
    <dbReference type="NCBI Taxonomy" id="70667"/>
    <lineage>
        <taxon>Eukaryota</taxon>
        <taxon>Metazoa</taxon>
        <taxon>Spiralia</taxon>
        <taxon>Lophotrochozoa</taxon>
        <taxon>Platyhelminthes</taxon>
        <taxon>Cestoda</taxon>
        <taxon>Eucestoda</taxon>
        <taxon>Diphyllobothriidea</taxon>
        <taxon>Diphyllobothriidae</taxon>
        <taxon>Schistocephalus</taxon>
    </lineage>
</organism>
<gene>
    <name evidence="1" type="ORF">TR91004</name>
</gene>
<name>A0A0V0J940_SCHSO</name>